<keyword evidence="17 24" id="KW-1133">Transmembrane helix</keyword>
<keyword evidence="20" id="KW-0675">Receptor</keyword>
<dbReference type="SUPFAM" id="SSF52058">
    <property type="entry name" value="L domain-like"/>
    <property type="match status" value="2"/>
</dbReference>
<evidence type="ECO:0000256" key="22">
    <source>
        <dbReference type="ARBA" id="ARBA00023198"/>
    </source>
</evidence>
<dbReference type="OrthoDB" id="676979at2759"/>
<dbReference type="GO" id="GO:0004888">
    <property type="term" value="F:transmembrane signaling receptor activity"/>
    <property type="evidence" value="ECO:0007669"/>
    <property type="project" value="UniProtKB-ARBA"/>
</dbReference>
<evidence type="ECO:0000256" key="24">
    <source>
        <dbReference type="SAM" id="Phobius"/>
    </source>
</evidence>
<dbReference type="GO" id="GO:0045087">
    <property type="term" value="P:innate immune response"/>
    <property type="evidence" value="ECO:0007669"/>
    <property type="project" value="UniProtKB-KW"/>
</dbReference>
<dbReference type="GO" id="GO:0043123">
    <property type="term" value="P:positive regulation of canonical NF-kappaB signal transduction"/>
    <property type="evidence" value="ECO:0007669"/>
    <property type="project" value="UniProtKB-ARBA"/>
</dbReference>
<keyword evidence="6" id="KW-0597">Phosphoprotein</keyword>
<dbReference type="Pfam" id="PF17968">
    <property type="entry name" value="Tlr3_TMD"/>
    <property type="match status" value="1"/>
</dbReference>
<dbReference type="SMART" id="SM00365">
    <property type="entry name" value="LRR_SD22"/>
    <property type="match status" value="12"/>
</dbReference>
<evidence type="ECO:0000256" key="6">
    <source>
        <dbReference type="ARBA" id="ARBA00022553"/>
    </source>
</evidence>
<dbReference type="SMART" id="SM00082">
    <property type="entry name" value="LRRCT"/>
    <property type="match status" value="1"/>
</dbReference>
<dbReference type="GO" id="GO:0032728">
    <property type="term" value="P:positive regulation of interferon-beta production"/>
    <property type="evidence" value="ECO:0007669"/>
    <property type="project" value="UniProtKB-ARBA"/>
</dbReference>
<dbReference type="Pfam" id="PF13855">
    <property type="entry name" value="LRR_8"/>
    <property type="match status" value="7"/>
</dbReference>
<dbReference type="SUPFAM" id="SSF52200">
    <property type="entry name" value="Toll/Interleukin receptor TIR domain"/>
    <property type="match status" value="1"/>
</dbReference>
<evidence type="ECO:0000256" key="21">
    <source>
        <dbReference type="ARBA" id="ARBA00023180"/>
    </source>
</evidence>
<keyword evidence="9 24" id="KW-0812">Transmembrane</keyword>
<evidence type="ECO:0000256" key="8">
    <source>
        <dbReference type="ARBA" id="ARBA00022614"/>
    </source>
</evidence>
<name>A0A401NSL9_SCYTO</name>
<dbReference type="GO" id="GO:0032722">
    <property type="term" value="P:positive regulation of chemokine production"/>
    <property type="evidence" value="ECO:0007669"/>
    <property type="project" value="UniProtKB-ARBA"/>
</dbReference>
<organism evidence="27 28">
    <name type="scientific">Scyliorhinus torazame</name>
    <name type="common">Cloudy catshark</name>
    <name type="synonym">Catulus torazame</name>
    <dbReference type="NCBI Taxonomy" id="75743"/>
    <lineage>
        <taxon>Eukaryota</taxon>
        <taxon>Metazoa</taxon>
        <taxon>Chordata</taxon>
        <taxon>Craniata</taxon>
        <taxon>Vertebrata</taxon>
        <taxon>Chondrichthyes</taxon>
        <taxon>Elasmobranchii</taxon>
        <taxon>Galeomorphii</taxon>
        <taxon>Galeoidea</taxon>
        <taxon>Carcharhiniformes</taxon>
        <taxon>Scyliorhinidae</taxon>
        <taxon>Scyliorhinus</taxon>
    </lineage>
</organism>
<comment type="similarity">
    <text evidence="4">Belongs to the Toll-like receptor family.</text>
</comment>
<evidence type="ECO:0000256" key="15">
    <source>
        <dbReference type="ARBA" id="ARBA00022859"/>
    </source>
</evidence>
<evidence type="ECO:0000256" key="11">
    <source>
        <dbReference type="ARBA" id="ARBA00022737"/>
    </source>
</evidence>
<evidence type="ECO:0000256" key="12">
    <source>
        <dbReference type="ARBA" id="ARBA00022753"/>
    </source>
</evidence>
<keyword evidence="13" id="KW-0256">Endoplasmic reticulum</keyword>
<dbReference type="PANTHER" id="PTHR24365">
    <property type="entry name" value="TOLL-LIKE RECEPTOR"/>
    <property type="match status" value="1"/>
</dbReference>
<dbReference type="PANTHER" id="PTHR24365:SF524">
    <property type="entry name" value="TOLL-LIKE RECEPTOR 3"/>
    <property type="match status" value="1"/>
</dbReference>
<evidence type="ECO:0000256" key="7">
    <source>
        <dbReference type="ARBA" id="ARBA00022588"/>
    </source>
</evidence>
<dbReference type="GO" id="GO:0005789">
    <property type="term" value="C:endoplasmic reticulum membrane"/>
    <property type="evidence" value="ECO:0007669"/>
    <property type="project" value="UniProtKB-SubCell"/>
</dbReference>
<evidence type="ECO:0000256" key="25">
    <source>
        <dbReference type="SAM" id="SignalP"/>
    </source>
</evidence>
<dbReference type="InterPro" id="IPR000483">
    <property type="entry name" value="Cys-rich_flank_reg_C"/>
</dbReference>
<dbReference type="SMART" id="SM00255">
    <property type="entry name" value="TIR"/>
    <property type="match status" value="1"/>
</dbReference>
<keyword evidence="10 25" id="KW-0732">Signal</keyword>
<evidence type="ECO:0000256" key="16">
    <source>
        <dbReference type="ARBA" id="ARBA00022884"/>
    </source>
</evidence>
<dbReference type="GO" id="GO:0051607">
    <property type="term" value="P:defense response to virus"/>
    <property type="evidence" value="ECO:0007669"/>
    <property type="project" value="UniProtKB-ARBA"/>
</dbReference>
<evidence type="ECO:0000256" key="20">
    <source>
        <dbReference type="ARBA" id="ARBA00023170"/>
    </source>
</evidence>
<comment type="caution">
    <text evidence="27">The sequence shown here is derived from an EMBL/GenBank/DDBJ whole genome shotgun (WGS) entry which is preliminary data.</text>
</comment>
<keyword evidence="14" id="KW-0832">Ubl conjugation</keyword>
<evidence type="ECO:0000256" key="5">
    <source>
        <dbReference type="ARBA" id="ARBA00022499"/>
    </source>
</evidence>
<dbReference type="InterPro" id="IPR032675">
    <property type="entry name" value="LRR_dom_sf"/>
</dbReference>
<keyword evidence="12" id="KW-0967">Endosome</keyword>
<evidence type="ECO:0000256" key="18">
    <source>
        <dbReference type="ARBA" id="ARBA00023136"/>
    </source>
</evidence>
<evidence type="ECO:0000313" key="28">
    <source>
        <dbReference type="Proteomes" id="UP000288216"/>
    </source>
</evidence>
<keyword evidence="18 24" id="KW-0472">Membrane</keyword>
<dbReference type="Pfam" id="PF00560">
    <property type="entry name" value="LRR_1"/>
    <property type="match status" value="1"/>
</dbReference>
<evidence type="ECO:0000259" key="26">
    <source>
        <dbReference type="PROSITE" id="PS50104"/>
    </source>
</evidence>
<dbReference type="Gene3D" id="3.40.50.10140">
    <property type="entry name" value="Toll/interleukin-1 receptor homology (TIR) domain"/>
    <property type="match status" value="1"/>
</dbReference>
<dbReference type="PRINTS" id="PR01537">
    <property type="entry name" value="INTRLKN1R1F"/>
</dbReference>
<evidence type="ECO:0000256" key="3">
    <source>
        <dbReference type="ARBA" id="ARBA00004608"/>
    </source>
</evidence>
<dbReference type="SMART" id="SM00369">
    <property type="entry name" value="LRR_TYP"/>
    <property type="match status" value="14"/>
</dbReference>
<keyword evidence="21" id="KW-0325">Glycoprotein</keyword>
<dbReference type="PRINTS" id="PR00019">
    <property type="entry name" value="LEURICHRPT"/>
</dbReference>
<dbReference type="InterPro" id="IPR041015">
    <property type="entry name" value="TLR3_TMD"/>
</dbReference>
<dbReference type="PROSITE" id="PS51450">
    <property type="entry name" value="LRR"/>
    <property type="match status" value="8"/>
</dbReference>
<dbReference type="InterPro" id="IPR000157">
    <property type="entry name" value="TIR_dom"/>
</dbReference>
<evidence type="ECO:0000313" key="27">
    <source>
        <dbReference type="EMBL" id="GCB63859.1"/>
    </source>
</evidence>
<dbReference type="GO" id="GO:0010008">
    <property type="term" value="C:endosome membrane"/>
    <property type="evidence" value="ECO:0007669"/>
    <property type="project" value="UniProtKB-SubCell"/>
</dbReference>
<dbReference type="PROSITE" id="PS50104">
    <property type="entry name" value="TIR"/>
    <property type="match status" value="1"/>
</dbReference>
<dbReference type="InterPro" id="IPR003591">
    <property type="entry name" value="Leu-rich_rpt_typical-subtyp"/>
</dbReference>
<dbReference type="GO" id="GO:0046330">
    <property type="term" value="P:positive regulation of JNK cascade"/>
    <property type="evidence" value="ECO:0007669"/>
    <property type="project" value="UniProtKB-ARBA"/>
</dbReference>
<keyword evidence="28" id="KW-1185">Reference proteome</keyword>
<keyword evidence="8" id="KW-0433">Leucine-rich repeat</keyword>
<evidence type="ECO:0000256" key="23">
    <source>
        <dbReference type="ARBA" id="ARBA00072834"/>
    </source>
</evidence>
<dbReference type="GO" id="GO:0043330">
    <property type="term" value="P:response to exogenous dsRNA"/>
    <property type="evidence" value="ECO:0007669"/>
    <property type="project" value="UniProtKB-ARBA"/>
</dbReference>
<reference evidence="27 28" key="1">
    <citation type="journal article" date="2018" name="Nat. Ecol. Evol.">
        <title>Shark genomes provide insights into elasmobranch evolution and the origin of vertebrates.</title>
        <authorList>
            <person name="Hara Y"/>
            <person name="Yamaguchi K"/>
            <person name="Onimaru K"/>
            <person name="Kadota M"/>
            <person name="Koyanagi M"/>
            <person name="Keeley SD"/>
            <person name="Tatsumi K"/>
            <person name="Tanaka K"/>
            <person name="Motone F"/>
            <person name="Kageyama Y"/>
            <person name="Nozu R"/>
            <person name="Adachi N"/>
            <person name="Nishimura O"/>
            <person name="Nakagawa R"/>
            <person name="Tanegashima C"/>
            <person name="Kiyatake I"/>
            <person name="Matsumoto R"/>
            <person name="Murakumo K"/>
            <person name="Nishida K"/>
            <person name="Terakita A"/>
            <person name="Kuratani S"/>
            <person name="Sato K"/>
            <person name="Hyodo S Kuraku.S."/>
        </authorList>
    </citation>
    <scope>NUCLEOTIDE SEQUENCE [LARGE SCALE GENOMIC DNA]</scope>
</reference>
<gene>
    <name evidence="27" type="ORF">scyTo_0004493</name>
</gene>
<dbReference type="Pfam" id="PF01582">
    <property type="entry name" value="TIR"/>
    <property type="match status" value="1"/>
</dbReference>
<keyword evidence="19" id="KW-1015">Disulfide bond</keyword>
<evidence type="ECO:0000256" key="19">
    <source>
        <dbReference type="ARBA" id="ARBA00023157"/>
    </source>
</evidence>
<evidence type="ECO:0000256" key="10">
    <source>
        <dbReference type="ARBA" id="ARBA00022729"/>
    </source>
</evidence>
<evidence type="ECO:0000256" key="2">
    <source>
        <dbReference type="ARBA" id="ARBA00004412"/>
    </source>
</evidence>
<keyword evidence="5" id="KW-1017">Isopeptide bond</keyword>
<dbReference type="GO" id="GO:0005886">
    <property type="term" value="C:plasma membrane"/>
    <property type="evidence" value="ECO:0007669"/>
    <property type="project" value="TreeGrafter"/>
</dbReference>
<evidence type="ECO:0000256" key="17">
    <source>
        <dbReference type="ARBA" id="ARBA00022989"/>
    </source>
</evidence>
<dbReference type="InterPro" id="IPR035897">
    <property type="entry name" value="Toll_tir_struct_dom_sf"/>
</dbReference>
<keyword evidence="16" id="KW-0694">RNA-binding</keyword>
<dbReference type="Proteomes" id="UP000288216">
    <property type="component" value="Unassembled WGS sequence"/>
</dbReference>
<keyword evidence="7" id="KW-0399">Innate immunity</keyword>
<evidence type="ECO:0000256" key="4">
    <source>
        <dbReference type="ARBA" id="ARBA00009634"/>
    </source>
</evidence>
<dbReference type="EMBL" id="BFAA01001336">
    <property type="protein sequence ID" value="GCB63859.1"/>
    <property type="molecule type" value="Genomic_DNA"/>
</dbReference>
<dbReference type="STRING" id="75743.A0A401NSL9"/>
<comment type="subcellular location">
    <subcellularLocation>
        <location evidence="2">Early endosome</location>
    </subcellularLocation>
    <subcellularLocation>
        <location evidence="1">Endoplasmic reticulum membrane</location>
        <topology evidence="1">Single-pass type I membrane protein</topology>
    </subcellularLocation>
    <subcellularLocation>
        <location evidence="3">Endosome membrane</location>
    </subcellularLocation>
</comment>
<proteinExistence type="inferred from homology"/>
<dbReference type="GO" id="GO:0005769">
    <property type="term" value="C:early endosome"/>
    <property type="evidence" value="ECO:0007669"/>
    <property type="project" value="UniProtKB-SubCell"/>
</dbReference>
<dbReference type="FunFam" id="3.40.50.10140:FF:000008">
    <property type="entry name" value="Toll-like receptor 3"/>
    <property type="match status" value="1"/>
</dbReference>
<feature type="transmembrane region" description="Helical" evidence="24">
    <location>
        <begin position="699"/>
        <end position="720"/>
    </location>
</feature>
<dbReference type="InterPro" id="IPR001611">
    <property type="entry name" value="Leu-rich_rpt"/>
</dbReference>
<evidence type="ECO:0000256" key="14">
    <source>
        <dbReference type="ARBA" id="ARBA00022843"/>
    </source>
</evidence>
<dbReference type="GO" id="GO:0032755">
    <property type="term" value="P:positive regulation of interleukin-6 production"/>
    <property type="evidence" value="ECO:0007669"/>
    <property type="project" value="UniProtKB-ARBA"/>
</dbReference>
<feature type="domain" description="TIR" evidence="26">
    <location>
        <begin position="751"/>
        <end position="895"/>
    </location>
</feature>
<dbReference type="GO" id="GO:0002224">
    <property type="term" value="P:toll-like receptor signaling pathway"/>
    <property type="evidence" value="ECO:0007669"/>
    <property type="project" value="TreeGrafter"/>
</dbReference>
<protein>
    <recommendedName>
        <fullName evidence="23">Toll-like receptor 3</fullName>
    </recommendedName>
</protein>
<keyword evidence="11" id="KW-0677">Repeat</keyword>
<dbReference type="FunFam" id="3.80.10.10:FF:000137">
    <property type="entry name" value="Toll-like receptor 3"/>
    <property type="match status" value="1"/>
</dbReference>
<evidence type="ECO:0000256" key="1">
    <source>
        <dbReference type="ARBA" id="ARBA00004115"/>
    </source>
</evidence>
<keyword evidence="22" id="KW-0395">Inflammatory response</keyword>
<dbReference type="OMA" id="NWPLHRE"/>
<evidence type="ECO:0000256" key="9">
    <source>
        <dbReference type="ARBA" id="ARBA00022692"/>
    </source>
</evidence>
<evidence type="ECO:0000256" key="13">
    <source>
        <dbReference type="ARBA" id="ARBA00022824"/>
    </source>
</evidence>
<sequence length="902" mass="102932">MYFRAFTLCLEFYILYYGVVASENQCKIKDLVADCSHLKLSNIPSDLPVNITVLNLSHNQLKSLPASVLSTYNQLRALDSGYNVITKIDENLCKALPFLHMLGLEHNQLSHLSVHYFPYCSNLTELYLQFNRIKEITGDPFKSLQELMVLDVSHNKLVSGKLGTQLQLEKLQRLALSANKITQLRNNDFDFLKNTTLYQLDLSSNKLTEFEPNCFHTLGSLHVLVLDNVLLHPNATEQLSQALSGTDIIELSLRNTHLKIQANTFAGLNKTNLISLDLSNNKLTTLQGNPFQWLHDLENLYLENNSISHISRKTFAGLENLKCLNLKKGLRGQGSQPDAESLIDDYSFQGLKNLVQLNLEDNSIAGIRAHTFSGLTSLKYLSLYNCLVDLKTVRNETFVSLAESPLVNLNLTKTKISKLQHGAFSWFKKLKKLDIGLNSIAQTLTGEEFRGLNEVEEIYLSYNSKLILISSSFVHVPSMKVLMLSKSNIVSLNSQPSPFDPLQNLTVLDLSNNNLANLDKDVFRELRQLQVLKLQHNNLARLWKGINPGGPVLYLNSMTELQMLDLQSNGLDELPEKAFQGLYKLSVLDLSSNNLNILPGVVFNDLQSLKLLHMQKNLITSVEKDVFNQAFNNLTALYMGFNPFDCTCESISWFVTWLNKTNSSIPDLKSQYICNTPPSYHNRTVVAFDISPCKDVAPFAGAFIISSSFILGIIFTVFLIQFQGWRLEFYWNFSVNRIFGFREIDHQEIQFEYDAYIIHAKNDIDWVNNYLLPLEQHDQTMFQFCLEERDSEVGISELESIVRSISQSRKIIFVMTQELLKDPWCRRFKVHQAMQQAIQQSRDAIILIFLHDIPDYKLHQMLCLRRGMFKSHCILAWPAQHERIPAFHQKLKVALGSSNQVQ</sequence>
<dbReference type="GO" id="GO:0090594">
    <property type="term" value="P:inflammatory response to wounding"/>
    <property type="evidence" value="ECO:0007669"/>
    <property type="project" value="UniProtKB-ARBA"/>
</dbReference>
<dbReference type="Gene3D" id="3.80.10.10">
    <property type="entry name" value="Ribonuclease Inhibitor"/>
    <property type="match status" value="1"/>
</dbReference>
<dbReference type="GO" id="GO:0035556">
    <property type="term" value="P:intracellular signal transduction"/>
    <property type="evidence" value="ECO:0007669"/>
    <property type="project" value="UniProtKB-ARBA"/>
</dbReference>
<dbReference type="AlphaFoldDB" id="A0A401NSL9"/>
<accession>A0A401NSL9</accession>
<dbReference type="GO" id="GO:0038187">
    <property type="term" value="F:pattern recognition receptor activity"/>
    <property type="evidence" value="ECO:0007669"/>
    <property type="project" value="UniProtKB-ARBA"/>
</dbReference>
<dbReference type="GO" id="GO:0003723">
    <property type="term" value="F:RNA binding"/>
    <property type="evidence" value="ECO:0007669"/>
    <property type="project" value="UniProtKB-KW"/>
</dbReference>
<feature type="chain" id="PRO_5019487547" description="Toll-like receptor 3" evidence="25">
    <location>
        <begin position="22"/>
        <end position="902"/>
    </location>
</feature>
<feature type="signal peptide" evidence="25">
    <location>
        <begin position="1"/>
        <end position="21"/>
    </location>
</feature>
<keyword evidence="15" id="KW-0391">Immunity</keyword>